<proteinExistence type="predicted"/>
<dbReference type="Proteomes" id="UP000262427">
    <property type="component" value="Chromosome MP"/>
</dbReference>
<dbReference type="PANTHER" id="PTHR46401:SF2">
    <property type="entry name" value="GLYCOSYLTRANSFERASE WBBK-RELATED"/>
    <property type="match status" value="1"/>
</dbReference>
<evidence type="ECO:0000256" key="1">
    <source>
        <dbReference type="ARBA" id="ARBA00022679"/>
    </source>
</evidence>
<accession>A0A0S4UFQ4</accession>
<name>A0A0S4UFQ4_RALSL</name>
<sequence length="411" mass="46515">MRLLFIHQNLPGQFRHLLSYYMKRKDVEIFGIGERRWVKENLPNIPAGCRVLVYDLPEVKREKPNPYMLSTSSAVERGQAVVRLLQMLKAQGFIPDVVYAHPGWGESLFVKDVFPACRLVHYCEFFYRAIGQDVGFDPEYPSSFDEILGLRVRNAAHLLSLDAMDVGITPTHWQLRCFPEPYQKKIHVIHDGIDTKKVRPDSSAEIQLPNGKVLTGANEVVTFVNRNLEPSRGFHTFMRSLPELLAARPNAQVVIIGGDGVSYGKPSSFGSYRLQMLNELGKRLPLDRIHFLGRIPYDKYLKVLQISSVHVYLTYPFVLSWSLLEAMAAGCLVIGSDTSPVREVIEDGKNGLLVDFFSPDKMTGLIGAALMGAGELKKLRLSARRMVVEKYDLMERCLPRQMEILDCGWSS</sequence>
<evidence type="ECO:0000313" key="5">
    <source>
        <dbReference type="EMBL" id="CUV21008.1"/>
    </source>
</evidence>
<feature type="domain" description="Glycosyl transferase family 4" evidence="3">
    <location>
        <begin position="43"/>
        <end position="197"/>
    </location>
</feature>
<protein>
    <submittedName>
        <fullName evidence="4">Glycosyl transferase family 1</fullName>
    </submittedName>
    <submittedName>
        <fullName evidence="5">Glycosyl transferase group 1</fullName>
    </submittedName>
</protein>
<evidence type="ECO:0000313" key="6">
    <source>
        <dbReference type="EMBL" id="CUV30629.1"/>
    </source>
</evidence>
<evidence type="ECO:0000259" key="2">
    <source>
        <dbReference type="Pfam" id="PF00534"/>
    </source>
</evidence>
<dbReference type="EMBL" id="CP025742">
    <property type="protein sequence ID" value="AYA49646.1"/>
    <property type="molecule type" value="Genomic_DNA"/>
</dbReference>
<reference evidence="7" key="3">
    <citation type="submission" date="2018-01" db="EMBL/GenBank/DDBJ databases">
        <title>Raltonia solanacearum P824 infects blueberry.</title>
        <authorList>
            <person name="Bocsanczy A.M."/>
            <person name="Norman D.J."/>
        </authorList>
    </citation>
    <scope>NUCLEOTIDE SEQUENCE [LARGE SCALE GENOMIC DNA]</scope>
    <source>
        <strain evidence="7">P824</strain>
    </source>
</reference>
<reference evidence="5" key="1">
    <citation type="submission" date="2015-10" db="EMBL/GenBank/DDBJ databases">
        <authorList>
            <person name="Gilbert D.G."/>
        </authorList>
    </citation>
    <scope>NUCLEOTIDE SEQUENCE</scope>
    <source>
        <strain evidence="5">Phyl III-seqv23</strain>
    </source>
</reference>
<dbReference type="Pfam" id="PF00534">
    <property type="entry name" value="Glycos_transf_1"/>
    <property type="match status" value="1"/>
</dbReference>
<evidence type="ECO:0000313" key="4">
    <source>
        <dbReference type="EMBL" id="AYA49646.1"/>
    </source>
</evidence>
<evidence type="ECO:0000259" key="3">
    <source>
        <dbReference type="Pfam" id="PF12000"/>
    </source>
</evidence>
<feature type="domain" description="Glycosyl transferase family 1" evidence="2">
    <location>
        <begin position="219"/>
        <end position="378"/>
    </location>
</feature>
<dbReference type="InterPro" id="IPR022623">
    <property type="entry name" value="Glyco_trans_4"/>
</dbReference>
<organism evidence="5">
    <name type="scientific">Ralstonia solanacearum</name>
    <name type="common">Pseudomonas solanacearum</name>
    <dbReference type="NCBI Taxonomy" id="305"/>
    <lineage>
        <taxon>Bacteria</taxon>
        <taxon>Pseudomonadati</taxon>
        <taxon>Pseudomonadota</taxon>
        <taxon>Betaproteobacteria</taxon>
        <taxon>Burkholderiales</taxon>
        <taxon>Burkholderiaceae</taxon>
        <taxon>Ralstonia</taxon>
        <taxon>Ralstonia solanacearum species complex</taxon>
    </lineage>
</organism>
<dbReference type="GO" id="GO:0016757">
    <property type="term" value="F:glycosyltransferase activity"/>
    <property type="evidence" value="ECO:0007669"/>
    <property type="project" value="InterPro"/>
</dbReference>
<dbReference type="InterPro" id="IPR001296">
    <property type="entry name" value="Glyco_trans_1"/>
</dbReference>
<evidence type="ECO:0000313" key="7">
    <source>
        <dbReference type="Proteomes" id="UP000262427"/>
    </source>
</evidence>
<dbReference type="EMBL" id="LN899824">
    <property type="protein sequence ID" value="CUV30629.1"/>
    <property type="molecule type" value="Genomic_DNA"/>
</dbReference>
<gene>
    <name evidence="5" type="ORF">PSS4_v1_1970009</name>
    <name evidence="4" type="ORF">RSP824_20575</name>
    <name evidence="6" type="ORF">RUN1985_v1_680008</name>
</gene>
<dbReference type="AlphaFoldDB" id="A0A0S4UFQ4"/>
<keyword evidence="1 5" id="KW-0808">Transferase</keyword>
<reference evidence="4" key="2">
    <citation type="submission" date="2018-01" db="EMBL/GenBank/DDBJ databases">
        <title>Ralstonia pseudosolanacearum P824 infects blueberry.</title>
        <authorList>
            <person name="Bocsanczy A.M."/>
            <person name="Norman D.J."/>
        </authorList>
    </citation>
    <scope>NUCLEOTIDE SEQUENCE</scope>
    <source>
        <strain evidence="4">P824</strain>
    </source>
</reference>
<dbReference type="Gene3D" id="3.40.50.2000">
    <property type="entry name" value="Glycogen Phosphorylase B"/>
    <property type="match status" value="1"/>
</dbReference>
<dbReference type="GO" id="GO:0009103">
    <property type="term" value="P:lipopolysaccharide biosynthetic process"/>
    <property type="evidence" value="ECO:0007669"/>
    <property type="project" value="TreeGrafter"/>
</dbReference>
<dbReference type="EMBL" id="LN899821">
    <property type="protein sequence ID" value="CUV21008.1"/>
    <property type="molecule type" value="Genomic_DNA"/>
</dbReference>
<dbReference type="CDD" id="cd03818">
    <property type="entry name" value="GT4_ExpC-like"/>
    <property type="match status" value="1"/>
</dbReference>
<dbReference type="PANTHER" id="PTHR46401">
    <property type="entry name" value="GLYCOSYLTRANSFERASE WBBK-RELATED"/>
    <property type="match status" value="1"/>
</dbReference>
<dbReference type="SUPFAM" id="SSF53756">
    <property type="entry name" value="UDP-Glycosyltransferase/glycogen phosphorylase"/>
    <property type="match status" value="1"/>
</dbReference>
<dbReference type="Pfam" id="PF12000">
    <property type="entry name" value="Glyco_trans_4_3"/>
    <property type="match status" value="1"/>
</dbReference>